<evidence type="ECO:0000313" key="1">
    <source>
        <dbReference type="EMBL" id="NEU76960.1"/>
    </source>
</evidence>
<organism evidence="1 2">
    <name type="scientific">Hassallia byssoidea VB512170</name>
    <dbReference type="NCBI Taxonomy" id="1304833"/>
    <lineage>
        <taxon>Bacteria</taxon>
        <taxon>Bacillati</taxon>
        <taxon>Cyanobacteriota</taxon>
        <taxon>Cyanophyceae</taxon>
        <taxon>Nostocales</taxon>
        <taxon>Tolypothrichaceae</taxon>
        <taxon>Hassallia</taxon>
    </lineage>
</organism>
<evidence type="ECO:0000313" key="2">
    <source>
        <dbReference type="Proteomes" id="UP000031549"/>
    </source>
</evidence>
<protein>
    <submittedName>
        <fullName evidence="1">Uncharacterized protein</fullName>
    </submittedName>
</protein>
<keyword evidence="2" id="KW-1185">Reference proteome</keyword>
<gene>
    <name evidence="1" type="ORF">PI95_031805</name>
</gene>
<dbReference type="Proteomes" id="UP000031549">
    <property type="component" value="Unassembled WGS sequence"/>
</dbReference>
<comment type="caution">
    <text evidence="1">The sequence shown here is derived from an EMBL/GenBank/DDBJ whole genome shotgun (WGS) entry which is preliminary data.</text>
</comment>
<proteinExistence type="predicted"/>
<accession>A0A846HKR3</accession>
<dbReference type="AlphaFoldDB" id="A0A846HKR3"/>
<sequence>MKPPIQQAKKHLLQHLRTASPEVKEIVYPCLPQDIGDYRRALELVEVQAEFNRRGVKAILKTASRSGKISPDIIIATAKDVASGKLDERFRDDS</sequence>
<dbReference type="RefSeq" id="WP_039748291.1">
    <property type="nucleotide sequence ID" value="NZ_JTCM02000143.1"/>
</dbReference>
<dbReference type="EMBL" id="JTCM02000143">
    <property type="protein sequence ID" value="NEU76960.1"/>
    <property type="molecule type" value="Genomic_DNA"/>
</dbReference>
<reference evidence="1 2" key="1">
    <citation type="journal article" date="2015" name="Genome Announc.">
        <title>Draft Genome Sequence of Cyanobacterium Hassallia byssoidea Strain VB512170, Isolated from Monuments in India.</title>
        <authorList>
            <person name="Singh D."/>
            <person name="Chandrababunaidu M.M."/>
            <person name="Panda A."/>
            <person name="Sen D."/>
            <person name="Bhattacharyya S."/>
            <person name="Adhikary S.P."/>
            <person name="Tripathy S."/>
        </authorList>
    </citation>
    <scope>NUCLEOTIDE SEQUENCE [LARGE SCALE GENOMIC DNA]</scope>
    <source>
        <strain evidence="1 2">VB512170</strain>
    </source>
</reference>
<name>A0A846HKR3_9CYAN</name>